<comment type="subcellular location">
    <subcellularLocation>
        <location evidence="2">Cell membrane</location>
        <topology evidence="2">Multi-pass membrane protein</topology>
    </subcellularLocation>
    <subcellularLocation>
        <location evidence="1">Vacuole membrane</location>
        <topology evidence="1">Multi-pass membrane protein</topology>
    </subcellularLocation>
</comment>
<keyword evidence="12 16" id="KW-0472">Membrane</keyword>
<feature type="transmembrane region" description="Helical" evidence="16">
    <location>
        <begin position="982"/>
        <end position="1008"/>
    </location>
</feature>
<keyword evidence="19" id="KW-1185">Reference proteome</keyword>
<feature type="transmembrane region" description="Helical" evidence="16">
    <location>
        <begin position="106"/>
        <end position="125"/>
    </location>
</feature>
<dbReference type="Proteomes" id="UP000694888">
    <property type="component" value="Unplaced"/>
</dbReference>
<feature type="region of interest" description="Disordered" evidence="15">
    <location>
        <begin position="936"/>
        <end position="965"/>
    </location>
</feature>
<dbReference type="Pfam" id="PF24357">
    <property type="entry name" value="TMD0_ABC"/>
    <property type="match status" value="1"/>
</dbReference>
<keyword evidence="6 16" id="KW-0812">Transmembrane</keyword>
<evidence type="ECO:0000313" key="20">
    <source>
        <dbReference type="RefSeq" id="XP_005091940.1"/>
    </source>
</evidence>
<dbReference type="SMART" id="SM00382">
    <property type="entry name" value="AAA"/>
    <property type="match status" value="2"/>
</dbReference>
<accession>A0ABM0JEK4</accession>
<feature type="transmembrane region" description="Helical" evidence="16">
    <location>
        <begin position="36"/>
        <end position="56"/>
    </location>
</feature>
<feature type="transmembrane region" description="Helical" evidence="16">
    <location>
        <begin position="170"/>
        <end position="189"/>
    </location>
</feature>
<dbReference type="CDD" id="cd18603">
    <property type="entry name" value="ABC_6TM_MRP1_2_3_6_D2_like"/>
    <property type="match status" value="1"/>
</dbReference>
<evidence type="ECO:0000259" key="18">
    <source>
        <dbReference type="PROSITE" id="PS50929"/>
    </source>
</evidence>
<feature type="domain" description="ABC transmembrane type-1" evidence="18">
    <location>
        <begin position="350"/>
        <end position="626"/>
    </location>
</feature>
<protein>
    <recommendedName>
        <fullName evidence="13">ABC-type glutathione-S-conjugate transporter</fullName>
        <ecNumber evidence="13">7.6.2.3</ecNumber>
    </recommendedName>
</protein>
<dbReference type="EC" id="7.6.2.3" evidence="13"/>
<dbReference type="PROSITE" id="PS50929">
    <property type="entry name" value="ABC_TM1F"/>
    <property type="match status" value="2"/>
</dbReference>
<dbReference type="Gene3D" id="1.20.1560.10">
    <property type="entry name" value="ABC transporter type 1, transmembrane domain"/>
    <property type="match status" value="2"/>
</dbReference>
<feature type="transmembrane region" description="Helical" evidence="16">
    <location>
        <begin position="484"/>
        <end position="502"/>
    </location>
</feature>
<evidence type="ECO:0000256" key="10">
    <source>
        <dbReference type="ARBA" id="ARBA00022967"/>
    </source>
</evidence>
<keyword evidence="7" id="KW-0677">Repeat</keyword>
<feature type="transmembrane region" description="Helical" evidence="16">
    <location>
        <begin position="72"/>
        <end position="91"/>
    </location>
</feature>
<evidence type="ECO:0000256" key="8">
    <source>
        <dbReference type="ARBA" id="ARBA00022741"/>
    </source>
</evidence>
<feature type="transmembrane region" description="Helical" evidence="16">
    <location>
        <begin position="1142"/>
        <end position="1161"/>
    </location>
</feature>
<keyword evidence="10" id="KW-1278">Translocase</keyword>
<keyword evidence="9" id="KW-0067">ATP-binding</keyword>
<dbReference type="CDD" id="cd03250">
    <property type="entry name" value="ABCC_MRP_domain1"/>
    <property type="match status" value="1"/>
</dbReference>
<evidence type="ECO:0000256" key="11">
    <source>
        <dbReference type="ARBA" id="ARBA00022989"/>
    </source>
</evidence>
<dbReference type="NCBIfam" id="TIGR00957">
    <property type="entry name" value="MRP_assoc_pro"/>
    <property type="match status" value="1"/>
</dbReference>
<keyword evidence="5" id="KW-1003">Cell membrane</keyword>
<feature type="transmembrane region" description="Helical" evidence="16">
    <location>
        <begin position="461"/>
        <end position="478"/>
    </location>
</feature>
<dbReference type="InterPro" id="IPR050173">
    <property type="entry name" value="ABC_transporter_C-like"/>
</dbReference>
<gene>
    <name evidence="20" type="primary">LOC101859765</name>
</gene>
<organism evidence="19 20">
    <name type="scientific">Aplysia californica</name>
    <name type="common">California sea hare</name>
    <dbReference type="NCBI Taxonomy" id="6500"/>
    <lineage>
        <taxon>Eukaryota</taxon>
        <taxon>Metazoa</taxon>
        <taxon>Spiralia</taxon>
        <taxon>Lophotrochozoa</taxon>
        <taxon>Mollusca</taxon>
        <taxon>Gastropoda</taxon>
        <taxon>Heterobranchia</taxon>
        <taxon>Euthyneura</taxon>
        <taxon>Tectipleura</taxon>
        <taxon>Aplysiida</taxon>
        <taxon>Aplysioidea</taxon>
        <taxon>Aplysiidae</taxon>
        <taxon>Aplysia</taxon>
    </lineage>
</organism>
<reference evidence="20" key="1">
    <citation type="submission" date="2025-08" db="UniProtKB">
        <authorList>
            <consortium name="RefSeq"/>
        </authorList>
    </citation>
    <scope>IDENTIFICATION</scope>
</reference>
<keyword evidence="8" id="KW-0547">Nucleotide-binding</keyword>
<feature type="transmembrane region" description="Helical" evidence="16">
    <location>
        <begin position="380"/>
        <end position="399"/>
    </location>
</feature>
<dbReference type="PANTHER" id="PTHR24223">
    <property type="entry name" value="ATP-BINDING CASSETTE SUB-FAMILY C"/>
    <property type="match status" value="1"/>
</dbReference>
<feature type="domain" description="ABC transporter" evidence="17">
    <location>
        <begin position="1320"/>
        <end position="1554"/>
    </location>
</feature>
<feature type="compositionally biased region" description="Polar residues" evidence="15">
    <location>
        <begin position="936"/>
        <end position="950"/>
    </location>
</feature>
<comment type="catalytic activity">
    <reaction evidence="14">
        <text>leukotriene C4(in) + ATP + H2O = leukotriene C4(out) + ADP + phosphate + H(+)</text>
        <dbReference type="Rhea" id="RHEA:38963"/>
        <dbReference type="ChEBI" id="CHEBI:15377"/>
        <dbReference type="ChEBI" id="CHEBI:15378"/>
        <dbReference type="ChEBI" id="CHEBI:30616"/>
        <dbReference type="ChEBI" id="CHEBI:43474"/>
        <dbReference type="ChEBI" id="CHEBI:57973"/>
        <dbReference type="ChEBI" id="CHEBI:456216"/>
    </reaction>
    <physiologicalReaction direction="left-to-right" evidence="14">
        <dbReference type="Rhea" id="RHEA:38964"/>
    </physiologicalReaction>
</comment>
<dbReference type="PROSITE" id="PS50893">
    <property type="entry name" value="ABC_TRANSPORTER_2"/>
    <property type="match status" value="2"/>
</dbReference>
<dbReference type="InterPro" id="IPR003593">
    <property type="entry name" value="AAA+_ATPase"/>
</dbReference>
<dbReference type="PANTHER" id="PTHR24223:SF443">
    <property type="entry name" value="MULTIDRUG-RESISTANCE LIKE PROTEIN 1, ISOFORM I"/>
    <property type="match status" value="1"/>
</dbReference>
<dbReference type="CDD" id="cd03244">
    <property type="entry name" value="ABCC_MRP_domain2"/>
    <property type="match status" value="1"/>
</dbReference>
<dbReference type="InterPro" id="IPR036640">
    <property type="entry name" value="ABC1_TM_sf"/>
</dbReference>
<dbReference type="InterPro" id="IPR003439">
    <property type="entry name" value="ABC_transporter-like_ATP-bd"/>
</dbReference>
<feature type="domain" description="ABC transmembrane type-1" evidence="18">
    <location>
        <begin position="1000"/>
        <end position="1283"/>
    </location>
</feature>
<evidence type="ECO:0000256" key="15">
    <source>
        <dbReference type="SAM" id="MobiDB-lite"/>
    </source>
</evidence>
<evidence type="ECO:0000256" key="16">
    <source>
        <dbReference type="SAM" id="Phobius"/>
    </source>
</evidence>
<evidence type="ECO:0000259" key="17">
    <source>
        <dbReference type="PROSITE" id="PS50893"/>
    </source>
</evidence>
<evidence type="ECO:0000256" key="6">
    <source>
        <dbReference type="ARBA" id="ARBA00022692"/>
    </source>
</evidence>
<evidence type="ECO:0000256" key="12">
    <source>
        <dbReference type="ARBA" id="ARBA00023136"/>
    </source>
</evidence>
<dbReference type="Gene3D" id="3.40.50.300">
    <property type="entry name" value="P-loop containing nucleotide triphosphate hydrolases"/>
    <property type="match status" value="2"/>
</dbReference>
<dbReference type="InterPro" id="IPR005292">
    <property type="entry name" value="MRP"/>
</dbReference>
<dbReference type="Pfam" id="PF00664">
    <property type="entry name" value="ABC_membrane"/>
    <property type="match status" value="2"/>
</dbReference>
<dbReference type="InterPro" id="IPR017871">
    <property type="entry name" value="ABC_transporter-like_CS"/>
</dbReference>
<dbReference type="SUPFAM" id="SSF90123">
    <property type="entry name" value="ABC transporter transmembrane region"/>
    <property type="match status" value="2"/>
</dbReference>
<feature type="transmembrane region" description="Helical" evidence="16">
    <location>
        <begin position="569"/>
        <end position="590"/>
    </location>
</feature>
<dbReference type="PROSITE" id="PS00211">
    <property type="entry name" value="ABC_TRANSPORTER_1"/>
    <property type="match status" value="1"/>
</dbReference>
<feature type="domain" description="ABC transporter" evidence="17">
    <location>
        <begin position="657"/>
        <end position="881"/>
    </location>
</feature>
<dbReference type="InterPro" id="IPR027417">
    <property type="entry name" value="P-loop_NTPase"/>
</dbReference>
<keyword evidence="11 16" id="KW-1133">Transmembrane helix</keyword>
<evidence type="ECO:0000256" key="7">
    <source>
        <dbReference type="ARBA" id="ARBA00022737"/>
    </source>
</evidence>
<dbReference type="GeneID" id="101859765"/>
<keyword evidence="4" id="KW-0813">Transport</keyword>
<comment type="similarity">
    <text evidence="3">Belongs to the ABC transporter superfamily. ABCC family. Conjugate transporter (TC 3.A.1.208) subfamily.</text>
</comment>
<evidence type="ECO:0000256" key="3">
    <source>
        <dbReference type="ARBA" id="ARBA00009726"/>
    </source>
</evidence>
<dbReference type="InterPro" id="IPR056227">
    <property type="entry name" value="TMD0_ABC"/>
</dbReference>
<sequence>MFPDNDDFCHGIAFWNESLLLDNWYPEFTSCFQETALTFVPCGFLWLSSLVLLAYLKGHTKYVVLSWNWRSLSRVICALVLSVLALLHLTLGDEETEHEGMMASPAFYVSKAVWGVTFLYAIVLMGLCQRSGVTSPCIIFIFWIIAIVAHVVPVYTSILKKSYEEHLRSFTLVCCELAALVFGMAFLWIGDSDVVLTKPSITGTPCPSVSASYVSRLTYAWVFSMVYSGYKKPVTADCEFDLPPHMQCRNIYPGFIKSWTKELTRSRAVNRTQEKGSRHIYTNGATSLLGSVQKGDEVEHNEKTPLLSKMKIDGEKEEEVQAKWPQKKPSLYKVLFKVFYLSLFKSQMVGLMADMLQFVNPLLLKAMINFAENKESYPQWQGYVMAGSLFLVTLSISVMTNFRFYTAWNIGTQIKTVVTAAVYKKAMTMNAEGRRQFTVGTMVNLMAVDCPRFQDVSLQMYVIWSFPIQMSLAMYMIYDCLGLAFVACLGLLLLLIPINAKITTLTKRAQDKQITIKDTRIKLMNEILNGIRVLKLYAWERSFEDKIGDVRKLEVLQLKWAAIYQSLSVLCWLLSPVMVTLTAFIAYVVISGDSLTPTKAFVAMSVLNIIRQPMMALPQLVAAAVQCHVSMERIRNYLAGEDLEEPDPTVASPEYPLTMESGTFCWDRYLPPTLKNVNVRVGQGQLVAVVGAVGSGKSSLLSAFLGEMERLRGRAGVKGTVAYVPQQAWIQNLTLRDNILFEKPMNQAWYKKCIQACALGPDIELLPGGEMTEIGEKGINLSGGQKQRISLTRAVYQQSDVYLLDDPLSAVDAHVGKHIFDNVIGPQGVLKNKTRLLVSHGLHWLPRVDSIIVLDDGCVTETGSFDQLMDHDGPFAQFIRTYLLEHQGEEIDDPEELMVREKILDKVEAITSDDEQGQISLRRSVSVLSDTVKSNKTASTESLNKPNEASRSAAEVSGKRDQAGRQLIKEERQERGKVRLSVFIAILKAFGYLPASTIPFFLVVFIGFNVGTGIWLSKWTDDPYLRNETNVGTARYMDDTYYYLGLYIFFSLMQIVGNSAYILVLVIQFVNASRRMHNKMLKTILHQPMAFFDTTPLGRVLNRFSADVDQMDSAMSRLMRMVLQAFCNIIAILIVISYTAPIFLAVVIPMAFIYYLAQKFYMPSSRQFRRLESVTRSPIFSHFAESISGASSIRSYKVTERFSLDSQKRVDTNNFWFYITSSAMRWLRIRLEILGNCIVLFAGLFAVISDGISGSLVGLSITYALQVTGTLNVMIQNWTQLETRSVSAERILEYSELPYEPDWVVDSSRPPLDWPERGEIRFKHYSTRYRPGLDLVLNDLDFTVKPGEKVGVVGRTGAGKSSMSMALFRVIEAAAGRIVIDGVDISSIGLHDLRDRLTILPQDPVLFSSTLRFNLDPFDMHSDVEIWEALRHAHLVEYVMGLPAGLEHICEEGGQNLSVGQRQLVCLARALLRNSQVLVLDEATAAVDLETDALLQAAIRTALDNRTLITVAHRLQTIIDYDRILVLHEGRIKEYDTPKNLLDNKNSIFYGMAKESGLV</sequence>
<dbReference type="RefSeq" id="XP_005091940.1">
    <property type="nucleotide sequence ID" value="XM_005091883.3"/>
</dbReference>
<dbReference type="SUPFAM" id="SSF52540">
    <property type="entry name" value="P-loop containing nucleoside triphosphate hydrolases"/>
    <property type="match status" value="2"/>
</dbReference>
<dbReference type="InterPro" id="IPR011527">
    <property type="entry name" value="ABC1_TM_dom"/>
</dbReference>
<feature type="transmembrane region" description="Helical" evidence="16">
    <location>
        <begin position="1231"/>
        <end position="1249"/>
    </location>
</feature>
<evidence type="ECO:0000256" key="4">
    <source>
        <dbReference type="ARBA" id="ARBA00022448"/>
    </source>
</evidence>
<evidence type="ECO:0000256" key="5">
    <source>
        <dbReference type="ARBA" id="ARBA00022475"/>
    </source>
</evidence>
<evidence type="ECO:0000256" key="2">
    <source>
        <dbReference type="ARBA" id="ARBA00004651"/>
    </source>
</evidence>
<feature type="transmembrane region" description="Helical" evidence="16">
    <location>
        <begin position="338"/>
        <end position="360"/>
    </location>
</feature>
<name>A0ABM0JEK4_APLCA</name>
<evidence type="ECO:0000256" key="14">
    <source>
        <dbReference type="ARBA" id="ARBA00047523"/>
    </source>
</evidence>
<dbReference type="Pfam" id="PF00005">
    <property type="entry name" value="ABC_tran"/>
    <property type="match status" value="2"/>
</dbReference>
<proteinExistence type="inferred from homology"/>
<evidence type="ECO:0000256" key="13">
    <source>
        <dbReference type="ARBA" id="ARBA00024220"/>
    </source>
</evidence>
<evidence type="ECO:0000313" key="19">
    <source>
        <dbReference type="Proteomes" id="UP000694888"/>
    </source>
</evidence>
<evidence type="ECO:0000256" key="9">
    <source>
        <dbReference type="ARBA" id="ARBA00022840"/>
    </source>
</evidence>
<feature type="transmembrane region" description="Helical" evidence="16">
    <location>
        <begin position="1041"/>
        <end position="1070"/>
    </location>
</feature>
<feature type="transmembrane region" description="Helical" evidence="16">
    <location>
        <begin position="137"/>
        <end position="158"/>
    </location>
</feature>
<dbReference type="CDD" id="cd18595">
    <property type="entry name" value="ABC_6TM_MRP1_2_3_6_D1_like"/>
    <property type="match status" value="1"/>
</dbReference>
<evidence type="ECO:0000256" key="1">
    <source>
        <dbReference type="ARBA" id="ARBA00004128"/>
    </source>
</evidence>